<keyword evidence="1" id="KW-0472">Membrane</keyword>
<proteinExistence type="predicted"/>
<dbReference type="InterPro" id="IPR021738">
    <property type="entry name" value="DUF3309"/>
</dbReference>
<protein>
    <submittedName>
        <fullName evidence="2">DUF3309 domain-containing protein</fullName>
    </submittedName>
</protein>
<sequence>MTLGTILLIVVILLLIGALPSWPYSREWGYRPTGLVGIVLIVVIVLLLMGHL</sequence>
<dbReference type="GeneID" id="55527693"/>
<accession>A0AAJ4SXI7</accession>
<dbReference type="EMBL" id="AKAU01000284">
    <property type="protein sequence ID" value="EIM94168.1"/>
    <property type="molecule type" value="Genomic_DNA"/>
</dbReference>
<evidence type="ECO:0000313" key="4">
    <source>
        <dbReference type="Proteomes" id="UP000004980"/>
    </source>
</evidence>
<evidence type="ECO:0000313" key="3">
    <source>
        <dbReference type="EMBL" id="EIM94168.1"/>
    </source>
</evidence>
<keyword evidence="1" id="KW-1133">Transmembrane helix</keyword>
<reference evidence="2 5" key="2">
    <citation type="submission" date="2018-01" db="EMBL/GenBank/DDBJ databases">
        <title>Species boundaries and ecological features among Paraburkholderia terrae DSMZ17804T, P. hospita DSMZ17164T and P. caribensis DSMZ13236T.</title>
        <authorList>
            <person name="Pratama A.A."/>
        </authorList>
    </citation>
    <scope>NUCLEOTIDE SEQUENCE [LARGE SCALE GENOMIC DNA]</scope>
    <source>
        <strain evidence="2 5">DSM 17164</strain>
    </source>
</reference>
<dbReference type="KEGG" id="phs:C2L64_04955"/>
<dbReference type="Pfam" id="PF11752">
    <property type="entry name" value="DUF3309"/>
    <property type="match status" value="1"/>
</dbReference>
<evidence type="ECO:0000313" key="2">
    <source>
        <dbReference type="EMBL" id="AUT67754.1"/>
    </source>
</evidence>
<keyword evidence="1" id="KW-0812">Transmembrane</keyword>
<name>A0AAJ4SXI7_9BURK</name>
<dbReference type="Proteomes" id="UP000004980">
    <property type="component" value="Unassembled WGS sequence"/>
</dbReference>
<feature type="transmembrane region" description="Helical" evidence="1">
    <location>
        <begin position="28"/>
        <end position="49"/>
    </location>
</feature>
<dbReference type="EMBL" id="CP026105">
    <property type="protein sequence ID" value="AUT67754.1"/>
    <property type="molecule type" value="Genomic_DNA"/>
</dbReference>
<evidence type="ECO:0000256" key="1">
    <source>
        <dbReference type="SAM" id="Phobius"/>
    </source>
</evidence>
<keyword evidence="4" id="KW-1185">Reference proteome</keyword>
<gene>
    <name evidence="2" type="ORF">C2L64_04955</name>
    <name evidence="3" type="ORF">WQE_46058</name>
</gene>
<organism evidence="2 5">
    <name type="scientific">Paraburkholderia hospita</name>
    <dbReference type="NCBI Taxonomy" id="169430"/>
    <lineage>
        <taxon>Bacteria</taxon>
        <taxon>Pseudomonadati</taxon>
        <taxon>Pseudomonadota</taxon>
        <taxon>Betaproteobacteria</taxon>
        <taxon>Burkholderiales</taxon>
        <taxon>Burkholderiaceae</taxon>
        <taxon>Paraburkholderia</taxon>
    </lineage>
</organism>
<dbReference type="Proteomes" id="UP000236649">
    <property type="component" value="Chromosome 1"/>
</dbReference>
<dbReference type="AlphaFoldDB" id="A0AAJ4SXI7"/>
<dbReference type="RefSeq" id="WP_007744011.1">
    <property type="nucleotide sequence ID" value="NZ_AKAU01000284.1"/>
</dbReference>
<reference evidence="3 4" key="1">
    <citation type="journal article" date="2012" name="J. Bacteriol.">
        <title>Draft Genome Sequence of the Soil Bacterium Burkholderia terrae Strain BS001, Which Interacts with Fungal Surface Structures.</title>
        <authorList>
            <person name="Nazir R."/>
            <person name="Hansen M.A."/>
            <person name="Sorensen S."/>
            <person name="van Elsas J.D."/>
        </authorList>
    </citation>
    <scope>NUCLEOTIDE SEQUENCE [LARGE SCALE GENOMIC DNA]</scope>
    <source>
        <strain evidence="3 4">BS001</strain>
    </source>
</reference>
<evidence type="ECO:0000313" key="5">
    <source>
        <dbReference type="Proteomes" id="UP000236649"/>
    </source>
</evidence>